<protein>
    <submittedName>
        <fullName evidence="10">ABC transporter permease</fullName>
    </submittedName>
</protein>
<dbReference type="CDD" id="cd06261">
    <property type="entry name" value="TM_PBP2"/>
    <property type="match status" value="1"/>
</dbReference>
<evidence type="ECO:0000256" key="7">
    <source>
        <dbReference type="ARBA" id="ARBA00023136"/>
    </source>
</evidence>
<keyword evidence="6 8" id="KW-1133">Transmembrane helix</keyword>
<organism evidence="10 11">
    <name type="scientific">Endozoicomonas numazuensis</name>
    <dbReference type="NCBI Taxonomy" id="1137799"/>
    <lineage>
        <taxon>Bacteria</taxon>
        <taxon>Pseudomonadati</taxon>
        <taxon>Pseudomonadota</taxon>
        <taxon>Gammaproteobacteria</taxon>
        <taxon>Oceanospirillales</taxon>
        <taxon>Endozoicomonadaceae</taxon>
        <taxon>Endozoicomonas</taxon>
    </lineage>
</organism>
<feature type="transmembrane region" description="Helical" evidence="8">
    <location>
        <begin position="69"/>
        <end position="88"/>
    </location>
</feature>
<dbReference type="InterPro" id="IPR000515">
    <property type="entry name" value="MetI-like"/>
</dbReference>
<feature type="transmembrane region" description="Helical" evidence="8">
    <location>
        <begin position="249"/>
        <end position="273"/>
    </location>
</feature>
<evidence type="ECO:0000259" key="9">
    <source>
        <dbReference type="PROSITE" id="PS50928"/>
    </source>
</evidence>
<gene>
    <name evidence="10" type="ORF">GZ78_12995</name>
</gene>
<dbReference type="Proteomes" id="UP000028073">
    <property type="component" value="Unassembled WGS sequence"/>
</dbReference>
<evidence type="ECO:0000256" key="8">
    <source>
        <dbReference type="RuleBase" id="RU363032"/>
    </source>
</evidence>
<dbReference type="SUPFAM" id="SSF161098">
    <property type="entry name" value="MetI-like"/>
    <property type="match status" value="1"/>
</dbReference>
<dbReference type="EMBL" id="JOKH01000002">
    <property type="protein sequence ID" value="KEQ18411.1"/>
    <property type="molecule type" value="Genomic_DNA"/>
</dbReference>
<dbReference type="InterPro" id="IPR035906">
    <property type="entry name" value="MetI-like_sf"/>
</dbReference>
<dbReference type="Gene3D" id="1.10.3720.10">
    <property type="entry name" value="MetI-like"/>
    <property type="match status" value="1"/>
</dbReference>
<sequence>MAFYKAKRAALLLLAPFILTFFLFQVLPLLWVLVNSFKSNMGEEWGVDNYQFILESRYFRQAIYNSLKISIYSSIAGMLLALPCAWSLHRLSGRLKEATLTISNMIANFSGVPLAFAFVILLGANGCLIALLDQLNIGHGFNLYSAFGLILIYSYFQIPLAILLMLPAMEGLRDEWQEAACLLGAGKFRYWLNIGLPVLMPGILGTFIILFANAMGTMATAFALTGGNYNLLTIRISNLISGDIFLDPWLASALSMILVFILMLVTLANEWLIKPGRLRAKVK</sequence>
<proteinExistence type="inferred from homology"/>
<feature type="transmembrane region" description="Helical" evidence="8">
    <location>
        <begin position="144"/>
        <end position="169"/>
    </location>
</feature>
<evidence type="ECO:0000256" key="1">
    <source>
        <dbReference type="ARBA" id="ARBA00004651"/>
    </source>
</evidence>
<dbReference type="AlphaFoldDB" id="A0A081NIY8"/>
<dbReference type="OrthoDB" id="8404154at2"/>
<dbReference type="PROSITE" id="PS50928">
    <property type="entry name" value="ABC_TM1"/>
    <property type="match status" value="1"/>
</dbReference>
<evidence type="ECO:0000313" key="11">
    <source>
        <dbReference type="Proteomes" id="UP000028073"/>
    </source>
</evidence>
<dbReference type="GO" id="GO:0005886">
    <property type="term" value="C:plasma membrane"/>
    <property type="evidence" value="ECO:0007669"/>
    <property type="project" value="UniProtKB-SubCell"/>
</dbReference>
<accession>A0A081NIY8</accession>
<keyword evidence="4" id="KW-1003">Cell membrane</keyword>
<dbReference type="STRING" id="1137799.GZ78_12995"/>
<feature type="domain" description="ABC transmembrane type-1" evidence="9">
    <location>
        <begin position="63"/>
        <end position="269"/>
    </location>
</feature>
<evidence type="ECO:0000256" key="5">
    <source>
        <dbReference type="ARBA" id="ARBA00022692"/>
    </source>
</evidence>
<feature type="transmembrane region" description="Helical" evidence="8">
    <location>
        <begin position="190"/>
        <end position="212"/>
    </location>
</feature>
<comment type="similarity">
    <text evidence="2">Belongs to the binding-protein-dependent transport system permease family. CysTW subfamily.</text>
</comment>
<keyword evidence="7 8" id="KW-0472">Membrane</keyword>
<keyword evidence="3 8" id="KW-0813">Transport</keyword>
<evidence type="ECO:0000256" key="2">
    <source>
        <dbReference type="ARBA" id="ARBA00007069"/>
    </source>
</evidence>
<evidence type="ECO:0000313" key="10">
    <source>
        <dbReference type="EMBL" id="KEQ18411.1"/>
    </source>
</evidence>
<feature type="transmembrane region" description="Helical" evidence="8">
    <location>
        <begin position="109"/>
        <end position="132"/>
    </location>
</feature>
<dbReference type="PANTHER" id="PTHR42929:SF1">
    <property type="entry name" value="INNER MEMBRANE ABC TRANSPORTER PERMEASE PROTEIN YDCU-RELATED"/>
    <property type="match status" value="1"/>
</dbReference>
<dbReference type="GO" id="GO:0055085">
    <property type="term" value="P:transmembrane transport"/>
    <property type="evidence" value="ECO:0007669"/>
    <property type="project" value="InterPro"/>
</dbReference>
<feature type="transmembrane region" description="Helical" evidence="8">
    <location>
        <begin position="12"/>
        <end position="34"/>
    </location>
</feature>
<dbReference type="RefSeq" id="WP_034835708.1">
    <property type="nucleotide sequence ID" value="NZ_JOKH01000002.1"/>
</dbReference>
<dbReference type="PANTHER" id="PTHR42929">
    <property type="entry name" value="INNER MEMBRANE ABC TRANSPORTER PERMEASE PROTEIN YDCU-RELATED-RELATED"/>
    <property type="match status" value="1"/>
</dbReference>
<keyword evidence="5 8" id="KW-0812">Transmembrane</keyword>
<comment type="subcellular location">
    <subcellularLocation>
        <location evidence="1 8">Cell membrane</location>
        <topology evidence="1 8">Multi-pass membrane protein</topology>
    </subcellularLocation>
</comment>
<reference evidence="10 11" key="1">
    <citation type="submission" date="2014-06" db="EMBL/GenBank/DDBJ databases">
        <title>Whole Genome Sequences of Three Symbiotic Endozoicomonas Bacteria.</title>
        <authorList>
            <person name="Neave M.J."/>
            <person name="Apprill A."/>
            <person name="Voolstra C.R."/>
        </authorList>
    </citation>
    <scope>NUCLEOTIDE SEQUENCE [LARGE SCALE GENOMIC DNA]</scope>
    <source>
        <strain evidence="10 11">DSM 25634</strain>
    </source>
</reference>
<name>A0A081NIY8_9GAMM</name>
<evidence type="ECO:0000256" key="6">
    <source>
        <dbReference type="ARBA" id="ARBA00022989"/>
    </source>
</evidence>
<evidence type="ECO:0000256" key="3">
    <source>
        <dbReference type="ARBA" id="ARBA00022448"/>
    </source>
</evidence>
<keyword evidence="11" id="KW-1185">Reference proteome</keyword>
<dbReference type="eggNOG" id="COG4132">
    <property type="taxonomic scope" value="Bacteria"/>
</dbReference>
<dbReference type="Pfam" id="PF00528">
    <property type="entry name" value="BPD_transp_1"/>
    <property type="match status" value="1"/>
</dbReference>
<comment type="caution">
    <text evidence="10">The sequence shown here is derived from an EMBL/GenBank/DDBJ whole genome shotgun (WGS) entry which is preliminary data.</text>
</comment>
<evidence type="ECO:0000256" key="4">
    <source>
        <dbReference type="ARBA" id="ARBA00022475"/>
    </source>
</evidence>